<reference evidence="3" key="1">
    <citation type="submission" date="2017-03" db="EMBL/GenBank/DDBJ databases">
        <authorList>
            <person name="Rodrigo-Torres L."/>
            <person name="Arahal R.D."/>
            <person name="Lucena T."/>
        </authorList>
    </citation>
    <scope>NUCLEOTIDE SEQUENCE [LARGE SCALE GENOMIC DNA]</scope>
    <source>
        <strain evidence="3">CECT 8411</strain>
    </source>
</reference>
<accession>A0A1X6YFL2</accession>
<keyword evidence="1" id="KW-0812">Transmembrane</keyword>
<dbReference type="Pfam" id="PF13801">
    <property type="entry name" value="Metal_resist"/>
    <property type="match status" value="1"/>
</dbReference>
<dbReference type="EMBL" id="FWFP01000002">
    <property type="protein sequence ID" value="SLN17992.1"/>
    <property type="molecule type" value="Genomic_DNA"/>
</dbReference>
<keyword evidence="1" id="KW-1133">Transmembrane helix</keyword>
<sequence>MSENPKPKKRWVTVLLIVSLALNLLIVGIALGTAYRVKGGDQAKAPPGFGSALYRALPKEDRKALRGELSERHKHGSKLRAQDFTALGAALRANPFDPAAVQVLLQQQAQAMADLQFALQDEWLARVSEMSDAERQAYATRLEEVVRRKPHGRKRKD</sequence>
<gene>
    <name evidence="2" type="ORF">RUM8411_00557</name>
</gene>
<keyword evidence="1" id="KW-0472">Membrane</keyword>
<proteinExistence type="predicted"/>
<dbReference type="InterPro" id="IPR025961">
    <property type="entry name" value="Metal_resist"/>
</dbReference>
<dbReference type="OrthoDB" id="7708236at2"/>
<evidence type="ECO:0000313" key="3">
    <source>
        <dbReference type="Proteomes" id="UP000193778"/>
    </source>
</evidence>
<organism evidence="2 3">
    <name type="scientific">Ruegeria meonggei</name>
    <dbReference type="NCBI Taxonomy" id="1446476"/>
    <lineage>
        <taxon>Bacteria</taxon>
        <taxon>Pseudomonadati</taxon>
        <taxon>Pseudomonadota</taxon>
        <taxon>Alphaproteobacteria</taxon>
        <taxon>Rhodobacterales</taxon>
        <taxon>Roseobacteraceae</taxon>
        <taxon>Ruegeria</taxon>
    </lineage>
</organism>
<dbReference type="AlphaFoldDB" id="A0A1X6YFL2"/>
<protein>
    <recommendedName>
        <fullName evidence="4">Periplasmic heavy metal sensor</fullName>
    </recommendedName>
</protein>
<name>A0A1X6YFL2_9RHOB</name>
<dbReference type="Proteomes" id="UP000193778">
    <property type="component" value="Unassembled WGS sequence"/>
</dbReference>
<keyword evidence="3" id="KW-1185">Reference proteome</keyword>
<evidence type="ECO:0000256" key="1">
    <source>
        <dbReference type="SAM" id="Phobius"/>
    </source>
</evidence>
<evidence type="ECO:0008006" key="4">
    <source>
        <dbReference type="Google" id="ProtNLM"/>
    </source>
</evidence>
<feature type="transmembrane region" description="Helical" evidence="1">
    <location>
        <begin position="12"/>
        <end position="35"/>
    </location>
</feature>
<dbReference type="RefSeq" id="WP_085821123.1">
    <property type="nucleotide sequence ID" value="NZ_FWFP01000002.1"/>
</dbReference>
<evidence type="ECO:0000313" key="2">
    <source>
        <dbReference type="EMBL" id="SLN17992.1"/>
    </source>
</evidence>